<dbReference type="KEGG" id="teq:TEQUI_0406"/>
<dbReference type="EMBL" id="CP002456">
    <property type="protein sequence ID" value="ADU91350.1"/>
    <property type="molecule type" value="Genomic_DNA"/>
</dbReference>
<name>A0A654KG19_TAYEM</name>
<protein>
    <submittedName>
        <fullName evidence="1">Uncharacterized protein</fullName>
    </submittedName>
</protein>
<dbReference type="Proteomes" id="UP000007472">
    <property type="component" value="Chromosome"/>
</dbReference>
<evidence type="ECO:0000313" key="2">
    <source>
        <dbReference type="Proteomes" id="UP000007472"/>
    </source>
</evidence>
<evidence type="ECO:0000313" key="1">
    <source>
        <dbReference type="EMBL" id="ADU91350.1"/>
    </source>
</evidence>
<gene>
    <name evidence="1" type="ordered locus">TEQUI_0406</name>
</gene>
<sequence>MAVIAGGAVVAVAVAVEDVDVVVVVVVGGAEIEAVHKLHPPVFGFRQLMHVAKSEEHFEAH</sequence>
<organism evidence="1 2">
    <name type="scientific">Taylorella equigenitalis (strain MCE9)</name>
    <dbReference type="NCBI Taxonomy" id="937774"/>
    <lineage>
        <taxon>Bacteria</taxon>
        <taxon>Pseudomonadati</taxon>
        <taxon>Pseudomonadota</taxon>
        <taxon>Betaproteobacteria</taxon>
        <taxon>Burkholderiales</taxon>
        <taxon>Alcaligenaceae</taxon>
        <taxon>Taylorella</taxon>
    </lineage>
</organism>
<dbReference type="AlphaFoldDB" id="A0A654KG19"/>
<reference evidence="1 2" key="1">
    <citation type="journal article" date="2011" name="J. Bacteriol.">
        <title>Genome sequence of Taylorella equigenitalis MCE9, the causative agent of contagious equine metritis.</title>
        <authorList>
            <person name="Hebert L."/>
            <person name="Moumen B."/>
            <person name="Duquesne F."/>
            <person name="Breuil M.F."/>
            <person name="Laugier C."/>
            <person name="Batto J.M."/>
            <person name="Renault P."/>
            <person name="Petry S."/>
        </authorList>
    </citation>
    <scope>NUCLEOTIDE SEQUENCE [LARGE SCALE GENOMIC DNA]</scope>
    <source>
        <strain evidence="1 2">MCE9</strain>
    </source>
</reference>
<accession>A0A654KG19</accession>
<proteinExistence type="predicted"/>